<evidence type="ECO:0000313" key="2">
    <source>
        <dbReference type="EMBL" id="GHI14063.1"/>
    </source>
</evidence>
<comment type="caution">
    <text evidence="2">The sequence shown here is derived from an EMBL/GenBank/DDBJ whole genome shotgun (WGS) entry which is preliminary data.</text>
</comment>
<evidence type="ECO:0000256" key="1">
    <source>
        <dbReference type="SAM" id="MobiDB-lite"/>
    </source>
</evidence>
<proteinExistence type="predicted"/>
<dbReference type="EMBL" id="BNDV01000008">
    <property type="protein sequence ID" value="GHI14063.1"/>
    <property type="molecule type" value="Genomic_DNA"/>
</dbReference>
<name>A0ABQ3NMR7_STRVG</name>
<protein>
    <recommendedName>
        <fullName evidence="4">Transposase DDE domain-containing protein</fullName>
    </recommendedName>
</protein>
<organism evidence="2 3">
    <name type="scientific">Streptomyces virginiae</name>
    <name type="common">Streptomyces cinnamonensis</name>
    <dbReference type="NCBI Taxonomy" id="1961"/>
    <lineage>
        <taxon>Bacteria</taxon>
        <taxon>Bacillati</taxon>
        <taxon>Actinomycetota</taxon>
        <taxon>Actinomycetes</taxon>
        <taxon>Kitasatosporales</taxon>
        <taxon>Streptomycetaceae</taxon>
        <taxon>Streptomyces</taxon>
    </lineage>
</organism>
<evidence type="ECO:0000313" key="3">
    <source>
        <dbReference type="Proteomes" id="UP000660554"/>
    </source>
</evidence>
<sequence>MKVIPLRWVVERTFGWLMHHRRMVSASALDGVARNPALPTPLLLRLLAFDGAGDGPPRHALQRAGLPQPAIAVILAHPCPGARIEFAMSTRAEPAQRARLADDPSPKVRAALVRTRVARPAYDDRTAADRRVRPPARRPRPFCSDGSAGLTPYRTVVRGLLGRAPRSSSTPKRGSRMGDPGAGRAVGAAGRP</sequence>
<reference evidence="3" key="1">
    <citation type="submission" date="2020-09" db="EMBL/GenBank/DDBJ databases">
        <title>Whole genome shotgun sequence of Streptomyces cinnamonensis NBRC 15873.</title>
        <authorList>
            <person name="Komaki H."/>
            <person name="Tamura T."/>
        </authorList>
    </citation>
    <scope>NUCLEOTIDE SEQUENCE [LARGE SCALE GENOMIC DNA]</scope>
    <source>
        <strain evidence="3">NBRC 15873</strain>
    </source>
</reference>
<evidence type="ECO:0008006" key="4">
    <source>
        <dbReference type="Google" id="ProtNLM"/>
    </source>
</evidence>
<feature type="compositionally biased region" description="Low complexity" evidence="1">
    <location>
        <begin position="182"/>
        <end position="192"/>
    </location>
</feature>
<accession>A0ABQ3NMR7</accession>
<feature type="region of interest" description="Disordered" evidence="1">
    <location>
        <begin position="125"/>
        <end position="192"/>
    </location>
</feature>
<dbReference type="Proteomes" id="UP000660554">
    <property type="component" value="Unassembled WGS sequence"/>
</dbReference>
<keyword evidence="3" id="KW-1185">Reference proteome</keyword>
<gene>
    <name evidence="2" type="ORF">Scinn_35260</name>
</gene>